<comment type="subcellular location">
    <subcellularLocation>
        <location evidence="1">Cell inner membrane</location>
        <topology evidence="1">Multi-pass membrane protein</topology>
    </subcellularLocation>
</comment>
<keyword evidence="3" id="KW-1003">Cell membrane</keyword>
<evidence type="ECO:0000259" key="13">
    <source>
        <dbReference type="PROSITE" id="PS50893"/>
    </source>
</evidence>
<evidence type="ECO:0000256" key="3">
    <source>
        <dbReference type="ARBA" id="ARBA00022475"/>
    </source>
</evidence>
<keyword evidence="7 14" id="KW-0067">ATP-binding</keyword>
<dbReference type="PANTHER" id="PTHR24220:SF86">
    <property type="entry name" value="ABC TRANSPORTER ABCH.1"/>
    <property type="match status" value="1"/>
</dbReference>
<dbReference type="InterPro" id="IPR017871">
    <property type="entry name" value="ABC_transporter-like_CS"/>
</dbReference>
<dbReference type="InterPro" id="IPR003838">
    <property type="entry name" value="ABC3_permease_C"/>
</dbReference>
<dbReference type="Proteomes" id="UP001214553">
    <property type="component" value="Chromosome"/>
</dbReference>
<evidence type="ECO:0000256" key="10">
    <source>
        <dbReference type="ARBA" id="ARBA00038076"/>
    </source>
</evidence>
<dbReference type="PROSITE" id="PS50893">
    <property type="entry name" value="ABC_TRANSPORTER_2"/>
    <property type="match status" value="1"/>
</dbReference>
<keyword evidence="9 12" id="KW-0472">Membrane</keyword>
<evidence type="ECO:0000256" key="11">
    <source>
        <dbReference type="ARBA" id="ARBA00038388"/>
    </source>
</evidence>
<dbReference type="Pfam" id="PF12704">
    <property type="entry name" value="MacB_PCD"/>
    <property type="match status" value="1"/>
</dbReference>
<evidence type="ECO:0000256" key="2">
    <source>
        <dbReference type="ARBA" id="ARBA00022448"/>
    </source>
</evidence>
<dbReference type="SUPFAM" id="SSF52540">
    <property type="entry name" value="P-loop containing nucleoside triphosphate hydrolases"/>
    <property type="match status" value="1"/>
</dbReference>
<dbReference type="PROSITE" id="PS00211">
    <property type="entry name" value="ABC_TRANSPORTER_1"/>
    <property type="match status" value="1"/>
</dbReference>
<feature type="transmembrane region" description="Helical" evidence="12">
    <location>
        <begin position="551"/>
        <end position="584"/>
    </location>
</feature>
<dbReference type="InterPro" id="IPR025857">
    <property type="entry name" value="MacB_PCD"/>
</dbReference>
<dbReference type="InterPro" id="IPR017911">
    <property type="entry name" value="MacB-like_ATP-bd"/>
</dbReference>
<organism evidence="14 15">
    <name type="scientific">Microbacterium horticulturae</name>
    <dbReference type="NCBI Taxonomy" id="3028316"/>
    <lineage>
        <taxon>Bacteria</taxon>
        <taxon>Bacillati</taxon>
        <taxon>Actinomycetota</taxon>
        <taxon>Actinomycetes</taxon>
        <taxon>Micrococcales</taxon>
        <taxon>Microbacteriaceae</taxon>
        <taxon>Microbacterium</taxon>
    </lineage>
</organism>
<keyword evidence="2" id="KW-0813">Transport</keyword>
<name>A0ABY8C3Q6_9MICO</name>
<keyword evidence="4" id="KW-0997">Cell inner membrane</keyword>
<evidence type="ECO:0000256" key="12">
    <source>
        <dbReference type="SAM" id="Phobius"/>
    </source>
</evidence>
<dbReference type="EMBL" id="CP119108">
    <property type="protein sequence ID" value="WEG09840.1"/>
    <property type="molecule type" value="Genomic_DNA"/>
</dbReference>
<dbReference type="Pfam" id="PF02687">
    <property type="entry name" value="FtsX"/>
    <property type="match status" value="1"/>
</dbReference>
<feature type="transmembrane region" description="Helical" evidence="12">
    <location>
        <begin position="596"/>
        <end position="619"/>
    </location>
</feature>
<comment type="similarity">
    <text evidence="10">Belongs to the ABC-4 integral membrane protein family.</text>
</comment>
<evidence type="ECO:0000313" key="14">
    <source>
        <dbReference type="EMBL" id="WEG09840.1"/>
    </source>
</evidence>
<dbReference type="RefSeq" id="WP_275279177.1">
    <property type="nucleotide sequence ID" value="NZ_CP119108.1"/>
</dbReference>
<keyword evidence="15" id="KW-1185">Reference proteome</keyword>
<evidence type="ECO:0000313" key="15">
    <source>
        <dbReference type="Proteomes" id="UP001214553"/>
    </source>
</evidence>
<dbReference type="InterPro" id="IPR003439">
    <property type="entry name" value="ABC_transporter-like_ATP-bd"/>
</dbReference>
<dbReference type="Pfam" id="PF00005">
    <property type="entry name" value="ABC_tran"/>
    <property type="match status" value="1"/>
</dbReference>
<dbReference type="PANTHER" id="PTHR24220">
    <property type="entry name" value="IMPORT ATP-BINDING PROTEIN"/>
    <property type="match status" value="1"/>
</dbReference>
<keyword evidence="8 12" id="KW-1133">Transmembrane helix</keyword>
<dbReference type="Gene3D" id="3.40.50.300">
    <property type="entry name" value="P-loop containing nucleotide triphosphate hydrolases"/>
    <property type="match status" value="1"/>
</dbReference>
<dbReference type="InterPro" id="IPR003593">
    <property type="entry name" value="AAA+_ATPase"/>
</dbReference>
<evidence type="ECO:0000256" key="1">
    <source>
        <dbReference type="ARBA" id="ARBA00004429"/>
    </source>
</evidence>
<dbReference type="InterPro" id="IPR015854">
    <property type="entry name" value="ABC_transpr_LolD-like"/>
</dbReference>
<gene>
    <name evidence="14" type="ORF">PU630_04560</name>
</gene>
<protein>
    <submittedName>
        <fullName evidence="14">ATP-binding cassette domain-containing protein</fullName>
    </submittedName>
</protein>
<evidence type="ECO:0000256" key="4">
    <source>
        <dbReference type="ARBA" id="ARBA00022519"/>
    </source>
</evidence>
<reference evidence="14 15" key="1">
    <citation type="submission" date="2023-03" db="EMBL/GenBank/DDBJ databases">
        <title>Genome sequence of Microbacterium sp. KACC 23027.</title>
        <authorList>
            <person name="Kim S."/>
            <person name="Heo J."/>
            <person name="Kwon S.-W."/>
        </authorList>
    </citation>
    <scope>NUCLEOTIDE SEQUENCE [LARGE SCALE GENOMIC DNA]</scope>
    <source>
        <strain evidence="14 15">KACC 23027</strain>
    </source>
</reference>
<dbReference type="InterPro" id="IPR027417">
    <property type="entry name" value="P-loop_NTPase"/>
</dbReference>
<dbReference type="CDD" id="cd03255">
    <property type="entry name" value="ABC_MJ0796_LolCDE_FtsE"/>
    <property type="match status" value="1"/>
</dbReference>
<comment type="similarity">
    <text evidence="11">Belongs to the ABC transporter superfamily. Macrolide exporter (TC 3.A.1.122) family.</text>
</comment>
<evidence type="ECO:0000256" key="9">
    <source>
        <dbReference type="ARBA" id="ARBA00023136"/>
    </source>
</evidence>
<feature type="domain" description="ABC transporter" evidence="13">
    <location>
        <begin position="4"/>
        <end position="242"/>
    </location>
</feature>
<keyword evidence="5 12" id="KW-0812">Transmembrane</keyword>
<sequence length="629" mass="64731">MALLELRGVSRVYGGAGAPVHALRDVDLDIELGEFVAIVGPSGGGKTTLLSILGCLDAPTGGTYRIDGEGVPAREGAALTALRARTFGFIFQGFHLLEQRAARDSVELGLLYLGVPRAERARRAARAAETVGMADRLTTTAALLSGGQRQRLAIARATATGAPVVLADEPTGNLDSASGARVMAELQRLHREGTAVVVVTHSAEVAALADRVVQIADGRVSAPPARQNPPVAEGTAPRAHRLRTGDVVRDAAASLRSRMRQSLALGLTVALTVGLLVTTLGFEASARAQVDATFDAHANREVTVSWTAGSDAPPHAPEPARAVEALDAMPGVSAVAVVRDYGELSVGSMLGGQTVAGPYAVAVHAAVGRLAVATDAEMRWAPHADHTVGKGEVLVGAALAARLQLAPLADAPVIEVAGRELVVTGILESSARLPELAGQVIVSPDDAPDHEPNRNRALIMTTPGAAQQVGTRVARVLDAFQPEQYSVERPADPRTLRAEVQEGVRVALIGFTGLAALVAVLSLANSVAAAVGARRAELGLRRALGARAGHLAGLVITETGLLGAAGGVVGLFAGFAAILVFTVLHRWMPVFDLRLAPLAVLAGCVIGCASAVVGAVRAARVRPADALRQ</sequence>
<evidence type="ECO:0000256" key="6">
    <source>
        <dbReference type="ARBA" id="ARBA00022741"/>
    </source>
</evidence>
<evidence type="ECO:0000256" key="8">
    <source>
        <dbReference type="ARBA" id="ARBA00022989"/>
    </source>
</evidence>
<evidence type="ECO:0000256" key="5">
    <source>
        <dbReference type="ARBA" id="ARBA00022692"/>
    </source>
</evidence>
<keyword evidence="6" id="KW-0547">Nucleotide-binding</keyword>
<evidence type="ECO:0000256" key="7">
    <source>
        <dbReference type="ARBA" id="ARBA00022840"/>
    </source>
</evidence>
<feature type="transmembrane region" description="Helical" evidence="12">
    <location>
        <begin position="506"/>
        <end position="531"/>
    </location>
</feature>
<accession>A0ABY8C3Q6</accession>
<dbReference type="SMART" id="SM00382">
    <property type="entry name" value="AAA"/>
    <property type="match status" value="1"/>
</dbReference>
<dbReference type="GO" id="GO:0005524">
    <property type="term" value="F:ATP binding"/>
    <property type="evidence" value="ECO:0007669"/>
    <property type="project" value="UniProtKB-KW"/>
</dbReference>
<proteinExistence type="inferred from homology"/>